<dbReference type="EMBL" id="AZAJ01000001">
    <property type="protein sequence ID" value="ETA67435.1"/>
    <property type="molecule type" value="Genomic_DNA"/>
</dbReference>
<comment type="caution">
    <text evidence="5">The sequence shown here is derived from an EMBL/GenBank/DDBJ whole genome shotgun (WGS) entry which is preliminary data.</text>
</comment>
<gene>
    <name evidence="5" type="ORF">MettiDRAFT_0859</name>
</gene>
<protein>
    <submittedName>
        <fullName evidence="5">Glycosyl transferase</fullName>
    </submittedName>
</protein>
<dbReference type="GO" id="GO:0016020">
    <property type="term" value="C:membrane"/>
    <property type="evidence" value="ECO:0007669"/>
    <property type="project" value="GOC"/>
</dbReference>
<dbReference type="Gene3D" id="3.90.550.10">
    <property type="entry name" value="Spore Coat Polysaccharide Biosynthesis Protein SpsA, Chain A"/>
    <property type="match status" value="1"/>
</dbReference>
<dbReference type="CDD" id="cd06442">
    <property type="entry name" value="DPM1_like"/>
    <property type="match status" value="1"/>
</dbReference>
<keyword evidence="6" id="KW-1185">Reference proteome</keyword>
<dbReference type="STRING" id="1090322.MettiDRAFT_0859"/>
<dbReference type="Proteomes" id="UP000019483">
    <property type="component" value="Unassembled WGS sequence"/>
</dbReference>
<sequence>MLVSVVIPTYNEKENISVLVNSLIQIFNSNNINGNIVIVDDNSPDGTGELADELATNYKSQIHVIHRSGKLGIGTAHIAGFKYSLDNLNADLIFSMDSDLSHNPEYLPEFVKLSNQGYEIVVGSRYVKGGGVKNWGLHRRIMSKGANMLASTILGIKVKDMTTGYRCYSKNVLQKLDLDAIKSDGYSFLEEILYYCKKGGFSIGENPIVFVDRTHGSSKLSKNEMVKFFMTIIRLRFKN</sequence>
<reference evidence="5 6" key="1">
    <citation type="submission" date="2013-08" db="EMBL/GenBank/DDBJ databases">
        <authorList>
            <consortium name="DOE Joint Genome Institute"/>
            <person name="Eisen J."/>
            <person name="Huntemann M."/>
            <person name="Han J."/>
            <person name="Chen A."/>
            <person name="Kyrpides N."/>
            <person name="Mavromatis K."/>
            <person name="Markowitz V."/>
            <person name="Palaniappan K."/>
            <person name="Ivanova N."/>
            <person name="Schaumberg A."/>
            <person name="Pati A."/>
            <person name="Liolios K."/>
            <person name="Nordberg H.P."/>
            <person name="Cantor M.N."/>
            <person name="Hua S.X."/>
            <person name="Woyke T."/>
        </authorList>
    </citation>
    <scope>NUCLEOTIDE SEQUENCE [LARGE SCALE GENOMIC DNA]</scope>
    <source>
        <strain evidence="5 6">DSM 2278</strain>
    </source>
</reference>
<name>W9DQ69_METTI</name>
<dbReference type="OrthoDB" id="124413at2157"/>
<evidence type="ECO:0000256" key="1">
    <source>
        <dbReference type="ARBA" id="ARBA00006739"/>
    </source>
</evidence>
<dbReference type="InterPro" id="IPR001173">
    <property type="entry name" value="Glyco_trans_2-like"/>
</dbReference>
<dbReference type="InterPro" id="IPR039528">
    <property type="entry name" value="DPM1-like"/>
</dbReference>
<evidence type="ECO:0000313" key="6">
    <source>
        <dbReference type="Proteomes" id="UP000019483"/>
    </source>
</evidence>
<comment type="similarity">
    <text evidence="1">Belongs to the glycosyltransferase 2 family.</text>
</comment>
<keyword evidence="2" id="KW-0328">Glycosyltransferase</keyword>
<evidence type="ECO:0000256" key="2">
    <source>
        <dbReference type="ARBA" id="ARBA00022676"/>
    </source>
</evidence>
<organism evidence="5 6">
    <name type="scientific">Methanolobus tindarius DSM 2278</name>
    <dbReference type="NCBI Taxonomy" id="1090322"/>
    <lineage>
        <taxon>Archaea</taxon>
        <taxon>Methanobacteriati</taxon>
        <taxon>Methanobacteriota</taxon>
        <taxon>Stenosarchaea group</taxon>
        <taxon>Methanomicrobia</taxon>
        <taxon>Methanosarcinales</taxon>
        <taxon>Methanosarcinaceae</taxon>
        <taxon>Methanolobus</taxon>
    </lineage>
</organism>
<proteinExistence type="inferred from homology"/>
<dbReference type="Pfam" id="PF00535">
    <property type="entry name" value="Glycos_transf_2"/>
    <property type="match status" value="1"/>
</dbReference>
<evidence type="ECO:0000313" key="5">
    <source>
        <dbReference type="EMBL" id="ETA67435.1"/>
    </source>
</evidence>
<dbReference type="RefSeq" id="WP_023844571.1">
    <property type="nucleotide sequence ID" value="NZ_AZAJ01000001.1"/>
</dbReference>
<evidence type="ECO:0000259" key="4">
    <source>
        <dbReference type="Pfam" id="PF00535"/>
    </source>
</evidence>
<accession>W9DQ69</accession>
<evidence type="ECO:0000256" key="3">
    <source>
        <dbReference type="ARBA" id="ARBA00022679"/>
    </source>
</evidence>
<dbReference type="SUPFAM" id="SSF53448">
    <property type="entry name" value="Nucleotide-diphospho-sugar transferases"/>
    <property type="match status" value="1"/>
</dbReference>
<dbReference type="GO" id="GO:0004582">
    <property type="term" value="F:dolichyl-phosphate beta-D-mannosyltransferase activity"/>
    <property type="evidence" value="ECO:0007669"/>
    <property type="project" value="InterPro"/>
</dbReference>
<dbReference type="GO" id="GO:0009247">
    <property type="term" value="P:glycolipid biosynthetic process"/>
    <property type="evidence" value="ECO:0007669"/>
    <property type="project" value="TreeGrafter"/>
</dbReference>
<dbReference type="InterPro" id="IPR029044">
    <property type="entry name" value="Nucleotide-diphossugar_trans"/>
</dbReference>
<dbReference type="PANTHER" id="PTHR43398:SF1">
    <property type="entry name" value="DOLICHOL-PHOSPHATE MANNOSYLTRANSFERASE SUBUNIT 1"/>
    <property type="match status" value="1"/>
</dbReference>
<dbReference type="AlphaFoldDB" id="W9DQ69"/>
<dbReference type="FunFam" id="3.90.550.10:FF:000122">
    <property type="entry name" value="Dolichol-phosphate mannosyltransferase subunit 1"/>
    <property type="match status" value="1"/>
</dbReference>
<keyword evidence="3 5" id="KW-0808">Transferase</keyword>
<dbReference type="PANTHER" id="PTHR43398">
    <property type="entry name" value="DOLICHOL-PHOSPHATE MANNOSYLTRANSFERASE SUBUNIT 1"/>
    <property type="match status" value="1"/>
</dbReference>
<feature type="domain" description="Glycosyltransferase 2-like" evidence="4">
    <location>
        <begin position="4"/>
        <end position="176"/>
    </location>
</feature>